<accession>D1PX93</accession>
<dbReference type="HOGENOM" id="CLU_2143559_0_0_10"/>
<comment type="caution">
    <text evidence="1">The sequence shown here is derived from an EMBL/GenBank/DDBJ whole genome shotgun (WGS) entry which is preliminary data.</text>
</comment>
<dbReference type="eggNOG" id="COG3039">
    <property type="taxonomic scope" value="Bacteria"/>
</dbReference>
<evidence type="ECO:0000313" key="2">
    <source>
        <dbReference type="Proteomes" id="UP000003160"/>
    </source>
</evidence>
<evidence type="ECO:0000313" key="1">
    <source>
        <dbReference type="EMBL" id="EFA44053.1"/>
    </source>
</evidence>
<keyword evidence="2" id="KW-1185">Reference proteome</keyword>
<dbReference type="AlphaFoldDB" id="D1PX93"/>
<dbReference type="Proteomes" id="UP000003160">
    <property type="component" value="Unassembled WGS sequence"/>
</dbReference>
<gene>
    <name evidence="1" type="ORF">HMPREF0645_1578</name>
</gene>
<sequence length="112" mass="13003">MRTIAGRLLRELLRLLPDQNAYRERIDTCMRFVNGERLDGHKIYSLHEPDVVCVSKGKEGKKYEFGSKISIVRLWDGLIIGALSFRNETYSSFCRLKSVIPFDIYSCFAHSR</sequence>
<organism evidence="1 2">
    <name type="scientific">Hallella bergensis DSM 17361</name>
    <dbReference type="NCBI Taxonomy" id="585502"/>
    <lineage>
        <taxon>Bacteria</taxon>
        <taxon>Pseudomonadati</taxon>
        <taxon>Bacteroidota</taxon>
        <taxon>Bacteroidia</taxon>
        <taxon>Bacteroidales</taxon>
        <taxon>Prevotellaceae</taxon>
        <taxon>Hallella</taxon>
    </lineage>
</organism>
<protein>
    <submittedName>
        <fullName evidence="1">Uncharacterized protein</fullName>
    </submittedName>
</protein>
<dbReference type="EMBL" id="ACKS01000067">
    <property type="protein sequence ID" value="EFA44053.1"/>
    <property type="molecule type" value="Genomic_DNA"/>
</dbReference>
<name>D1PX93_9BACT</name>
<reference evidence="1 2" key="1">
    <citation type="submission" date="2009-10" db="EMBL/GenBank/DDBJ databases">
        <authorList>
            <person name="Qin X."/>
            <person name="Bachman B."/>
            <person name="Battles P."/>
            <person name="Bell A."/>
            <person name="Bess C."/>
            <person name="Bickham C."/>
            <person name="Chaboub L."/>
            <person name="Chen D."/>
            <person name="Coyle M."/>
            <person name="Deiros D.R."/>
            <person name="Dinh H."/>
            <person name="Forbes L."/>
            <person name="Fowler G."/>
            <person name="Francisco L."/>
            <person name="Fu Q."/>
            <person name="Gubbala S."/>
            <person name="Hale W."/>
            <person name="Han Y."/>
            <person name="Hemphill L."/>
            <person name="Highlander S.K."/>
            <person name="Hirani K."/>
            <person name="Hogues M."/>
            <person name="Jackson L."/>
            <person name="Jakkamsetti A."/>
            <person name="Javaid M."/>
            <person name="Jiang H."/>
            <person name="Korchina V."/>
            <person name="Kovar C."/>
            <person name="Lara F."/>
            <person name="Lee S."/>
            <person name="Mata R."/>
            <person name="Mathew T."/>
            <person name="Moen C."/>
            <person name="Morales K."/>
            <person name="Munidasa M."/>
            <person name="Nazareth L."/>
            <person name="Ngo R."/>
            <person name="Nguyen L."/>
            <person name="Okwuonu G."/>
            <person name="Ongeri F."/>
            <person name="Patil S."/>
            <person name="Petrosino J."/>
            <person name="Pham C."/>
            <person name="Pham P."/>
            <person name="Pu L.-L."/>
            <person name="Puazo M."/>
            <person name="Raj R."/>
            <person name="Reid J."/>
            <person name="Rouhana J."/>
            <person name="Saada N."/>
            <person name="Shang Y."/>
            <person name="Simmons D."/>
            <person name="Thornton R."/>
            <person name="Warren J."/>
            <person name="Weissenberger G."/>
            <person name="Zhang J."/>
            <person name="Zhang L."/>
            <person name="Zhou C."/>
            <person name="Zhu D."/>
            <person name="Muzny D."/>
            <person name="Worley K."/>
            <person name="Gibbs R."/>
        </authorList>
    </citation>
    <scope>NUCLEOTIDE SEQUENCE [LARGE SCALE GENOMIC DNA]</scope>
    <source>
        <strain evidence="1 2">DSM 17361</strain>
    </source>
</reference>
<proteinExistence type="predicted"/>